<evidence type="ECO:0000313" key="2">
    <source>
        <dbReference type="EMBL" id="KZV91947.1"/>
    </source>
</evidence>
<dbReference type="AlphaFoldDB" id="A0A165HGS3"/>
<dbReference type="OrthoDB" id="10596706at2759"/>
<name>A0A165HGS3_EXIGL</name>
<accession>A0A165HGS3</accession>
<proteinExistence type="predicted"/>
<feature type="compositionally biased region" description="Polar residues" evidence="1">
    <location>
        <begin position="84"/>
        <end position="97"/>
    </location>
</feature>
<evidence type="ECO:0000256" key="1">
    <source>
        <dbReference type="SAM" id="MobiDB-lite"/>
    </source>
</evidence>
<keyword evidence="3" id="KW-1185">Reference proteome</keyword>
<sequence length="205" mass="22163">MDNHQDQAGQFPPNEESPEEVRLYEPFQFEEIDRGDDDPPGEAKSQISYGIDGDAQARESTSCIDEVGSEPASPPSKVHGITLPSPSKSVQNGSHSGNGDAVDNWQAPRGPISAEEAWKWKAAIGRLVKGKARLTPEVLGEVAAAIGEIEARNATPGAFAQDILEDGLMQAVKMLAEAQDNVYSLEGSRTRARALVDGWKWAIRR</sequence>
<dbReference type="InParanoid" id="A0A165HGS3"/>
<organism evidence="2 3">
    <name type="scientific">Exidia glandulosa HHB12029</name>
    <dbReference type="NCBI Taxonomy" id="1314781"/>
    <lineage>
        <taxon>Eukaryota</taxon>
        <taxon>Fungi</taxon>
        <taxon>Dikarya</taxon>
        <taxon>Basidiomycota</taxon>
        <taxon>Agaricomycotina</taxon>
        <taxon>Agaricomycetes</taxon>
        <taxon>Auriculariales</taxon>
        <taxon>Exidiaceae</taxon>
        <taxon>Exidia</taxon>
    </lineage>
</organism>
<dbReference type="Proteomes" id="UP000077266">
    <property type="component" value="Unassembled WGS sequence"/>
</dbReference>
<dbReference type="EMBL" id="KV426017">
    <property type="protein sequence ID" value="KZV91947.1"/>
    <property type="molecule type" value="Genomic_DNA"/>
</dbReference>
<reference evidence="2 3" key="1">
    <citation type="journal article" date="2016" name="Mol. Biol. Evol.">
        <title>Comparative Genomics of Early-Diverging Mushroom-Forming Fungi Provides Insights into the Origins of Lignocellulose Decay Capabilities.</title>
        <authorList>
            <person name="Nagy L.G."/>
            <person name="Riley R."/>
            <person name="Tritt A."/>
            <person name="Adam C."/>
            <person name="Daum C."/>
            <person name="Floudas D."/>
            <person name="Sun H."/>
            <person name="Yadav J.S."/>
            <person name="Pangilinan J."/>
            <person name="Larsson K.H."/>
            <person name="Matsuura K."/>
            <person name="Barry K."/>
            <person name="Labutti K."/>
            <person name="Kuo R."/>
            <person name="Ohm R.A."/>
            <person name="Bhattacharya S.S."/>
            <person name="Shirouzu T."/>
            <person name="Yoshinaga Y."/>
            <person name="Martin F.M."/>
            <person name="Grigoriev I.V."/>
            <person name="Hibbett D.S."/>
        </authorList>
    </citation>
    <scope>NUCLEOTIDE SEQUENCE [LARGE SCALE GENOMIC DNA]</scope>
    <source>
        <strain evidence="2 3">HHB12029</strain>
    </source>
</reference>
<protein>
    <submittedName>
        <fullName evidence="2">Uncharacterized protein</fullName>
    </submittedName>
</protein>
<gene>
    <name evidence="2" type="ORF">EXIGLDRAFT_769446</name>
</gene>
<feature type="region of interest" description="Disordered" evidence="1">
    <location>
        <begin position="1"/>
        <end position="105"/>
    </location>
</feature>
<evidence type="ECO:0000313" key="3">
    <source>
        <dbReference type="Proteomes" id="UP000077266"/>
    </source>
</evidence>
<feature type="compositionally biased region" description="Acidic residues" evidence="1">
    <location>
        <begin position="28"/>
        <end position="40"/>
    </location>
</feature>